<sequence length="123" mass="14155">MFGFVKDFTPKIYLWMRWIITRNLPVTEVENKLTREVVTLKPIAVRTQKTYMRFVVGKVGQTVATEMGESFGLMFDGWTCNSLHFLGTFAVYVVGHGTSGLSHFHRWTAAKRPMPILSTLRLR</sequence>
<dbReference type="AlphaFoldDB" id="A0A6A3NXA7"/>
<dbReference type="PANTHER" id="PTHR40866">
    <property type="entry name" value="BED-TYPE DOMAIN-CONTAINING PROTEIN"/>
    <property type="match status" value="1"/>
</dbReference>
<dbReference type="EMBL" id="QXFU01000089">
    <property type="protein sequence ID" value="KAE9044802.1"/>
    <property type="molecule type" value="Genomic_DNA"/>
</dbReference>
<evidence type="ECO:0000313" key="1">
    <source>
        <dbReference type="EMBL" id="KAE9044802.1"/>
    </source>
</evidence>
<evidence type="ECO:0000313" key="6">
    <source>
        <dbReference type="Proteomes" id="UP000435112"/>
    </source>
</evidence>
<comment type="caution">
    <text evidence="2">The sequence shown here is derived from an EMBL/GenBank/DDBJ whole genome shotgun (WGS) entry which is preliminary data.</text>
</comment>
<protein>
    <submittedName>
        <fullName evidence="2">Uncharacterized protein</fullName>
    </submittedName>
</protein>
<dbReference type="EMBL" id="QXFT01000163">
    <property type="protein sequence ID" value="KAE9352523.1"/>
    <property type="molecule type" value="Genomic_DNA"/>
</dbReference>
<evidence type="ECO:0000313" key="3">
    <source>
        <dbReference type="EMBL" id="KAE9352523.1"/>
    </source>
</evidence>
<accession>A0A6A3NXA7</accession>
<evidence type="ECO:0000313" key="2">
    <source>
        <dbReference type="EMBL" id="KAE9047705.1"/>
    </source>
</evidence>
<reference evidence="4 6" key="1">
    <citation type="submission" date="2018-09" db="EMBL/GenBank/DDBJ databases">
        <title>Genomic investigation of the strawberry pathogen Phytophthora fragariae indicates pathogenicity is determined by transcriptional variation in three key races.</title>
        <authorList>
            <person name="Adams T.M."/>
            <person name="Armitage A.D."/>
            <person name="Sobczyk M.K."/>
            <person name="Bates H.J."/>
            <person name="Dunwell J.M."/>
            <person name="Nellist C.F."/>
            <person name="Harrison R.J."/>
        </authorList>
    </citation>
    <scope>NUCLEOTIDE SEQUENCE [LARGE SCALE GENOMIC DNA]</scope>
    <source>
        <strain evidence="2 4">SCRP249</strain>
        <strain evidence="1 6">SCRP324</strain>
        <strain evidence="3 5">SCRP333</strain>
    </source>
</reference>
<proteinExistence type="predicted"/>
<dbReference type="EMBL" id="QXFV01000161">
    <property type="protein sequence ID" value="KAE9047705.1"/>
    <property type="molecule type" value="Genomic_DNA"/>
</dbReference>
<dbReference type="Proteomes" id="UP000429607">
    <property type="component" value="Unassembled WGS sequence"/>
</dbReference>
<dbReference type="PANTHER" id="PTHR40866:SF1">
    <property type="entry name" value="BED-TYPE DOMAIN-CONTAINING PROTEIN"/>
    <property type="match status" value="1"/>
</dbReference>
<keyword evidence="5" id="KW-1185">Reference proteome</keyword>
<name>A0A6A3NXA7_9STRA</name>
<gene>
    <name evidence="2" type="ORF">PR001_g4098</name>
    <name evidence="1" type="ORF">PR002_g2586</name>
    <name evidence="3" type="ORF">PR003_g4347</name>
</gene>
<evidence type="ECO:0000313" key="5">
    <source>
        <dbReference type="Proteomes" id="UP000434957"/>
    </source>
</evidence>
<dbReference type="Proteomes" id="UP000435112">
    <property type="component" value="Unassembled WGS sequence"/>
</dbReference>
<organism evidence="2 4">
    <name type="scientific">Phytophthora rubi</name>
    <dbReference type="NCBI Taxonomy" id="129364"/>
    <lineage>
        <taxon>Eukaryota</taxon>
        <taxon>Sar</taxon>
        <taxon>Stramenopiles</taxon>
        <taxon>Oomycota</taxon>
        <taxon>Peronosporomycetes</taxon>
        <taxon>Peronosporales</taxon>
        <taxon>Peronosporaceae</taxon>
        <taxon>Phytophthora</taxon>
    </lineage>
</organism>
<dbReference type="Proteomes" id="UP000434957">
    <property type="component" value="Unassembled WGS sequence"/>
</dbReference>
<evidence type="ECO:0000313" key="4">
    <source>
        <dbReference type="Proteomes" id="UP000429607"/>
    </source>
</evidence>
<dbReference type="OrthoDB" id="117480at2759"/>